<dbReference type="InterPro" id="IPR004827">
    <property type="entry name" value="bZIP"/>
</dbReference>
<sequence>MDYKDEDSLDRMLSSASLPPFCSAELDDLLKLFSPGQPGRSAGEGVAAATPFAHSTPPVPSPNAVAIAHGLPPTMPPSPPPLLGGPADGTVPSRSASWAGTTVNQAMAQPGLLHFSSAGASAMMGPHFGQRPGDTVSNGTDGSHPAVYSGGSLVEGQCSTGGSSGKQEQHEDGLEGPGSISFRPDAQMFISGAPFVFRSTVGKQDVKGEENEGAGAEPGPGAPPQATANRRLEARKERNRRAQRTFRQRQKHKMQDLEAEVAELSDLMNSLKTSNASLSSNVSLLNKVLEVRDEQLLDMQRKEDEADRLRDETMAAREGLKQLCKEGPMYLSSYLQNGQPVRMTETFASHMTPKIAHNIWMVYGREVSECIKLLSPSTHHLTTRVVQLVKELKKCMILFIHLNPENFAKVREVAEAACPPAYTAVRMIKEVVSALELTLEKKHAIVQKWKWLRSEQQRVEAETKAVNAKFNTHLPTQTVSPPISEEYLCNHQHVEKIGVLLKQWHAAKMQYIHYIICEVLTPLQLGRLISVCFPMMPNTLNLGEILATELGENPNQPSLPPPEPSSPQWIEDPSDLSAEMLGGQNASDLGPGHCSSELMNSSPICDDLGHRIVQPGS</sequence>
<feature type="compositionally biased region" description="Low complexity" evidence="1">
    <location>
        <begin position="213"/>
        <end position="229"/>
    </location>
</feature>
<evidence type="ECO:0000313" key="3">
    <source>
        <dbReference type="EMBL" id="CAD7700476.1"/>
    </source>
</evidence>
<organism evidence="3 4">
    <name type="scientific">Ostreobium quekettii</name>
    <dbReference type="NCBI Taxonomy" id="121088"/>
    <lineage>
        <taxon>Eukaryota</taxon>
        <taxon>Viridiplantae</taxon>
        <taxon>Chlorophyta</taxon>
        <taxon>core chlorophytes</taxon>
        <taxon>Ulvophyceae</taxon>
        <taxon>TCBD clade</taxon>
        <taxon>Bryopsidales</taxon>
        <taxon>Ostreobineae</taxon>
        <taxon>Ostreobiaceae</taxon>
        <taxon>Ostreobium</taxon>
    </lineage>
</organism>
<evidence type="ECO:0000256" key="1">
    <source>
        <dbReference type="SAM" id="MobiDB-lite"/>
    </source>
</evidence>
<feature type="region of interest" description="Disordered" evidence="1">
    <location>
        <begin position="123"/>
        <end position="184"/>
    </location>
</feature>
<protein>
    <recommendedName>
        <fullName evidence="2">BZIP domain-containing protein</fullName>
    </recommendedName>
</protein>
<dbReference type="EMBL" id="CAJHUC010001275">
    <property type="protein sequence ID" value="CAD7700476.1"/>
    <property type="molecule type" value="Genomic_DNA"/>
</dbReference>
<dbReference type="SUPFAM" id="SSF57959">
    <property type="entry name" value="Leucine zipper domain"/>
    <property type="match status" value="1"/>
</dbReference>
<dbReference type="CDD" id="cd14688">
    <property type="entry name" value="bZIP_YAP"/>
    <property type="match status" value="1"/>
</dbReference>
<feature type="compositionally biased region" description="Basic residues" evidence="1">
    <location>
        <begin position="237"/>
        <end position="252"/>
    </location>
</feature>
<feature type="region of interest" description="Disordered" evidence="1">
    <location>
        <begin position="551"/>
        <end position="594"/>
    </location>
</feature>
<dbReference type="PROSITE" id="PS50217">
    <property type="entry name" value="BZIP"/>
    <property type="match status" value="1"/>
</dbReference>
<feature type="domain" description="BZIP" evidence="2">
    <location>
        <begin position="229"/>
        <end position="292"/>
    </location>
</feature>
<dbReference type="Pfam" id="PF00170">
    <property type="entry name" value="bZIP_1"/>
    <property type="match status" value="1"/>
</dbReference>
<dbReference type="SMART" id="SM00338">
    <property type="entry name" value="BRLZ"/>
    <property type="match status" value="1"/>
</dbReference>
<dbReference type="Gene3D" id="1.20.5.170">
    <property type="match status" value="1"/>
</dbReference>
<dbReference type="InterPro" id="IPR046347">
    <property type="entry name" value="bZIP_sf"/>
</dbReference>
<keyword evidence="4" id="KW-1185">Reference proteome</keyword>
<dbReference type="AlphaFoldDB" id="A0A8S1IZX8"/>
<name>A0A8S1IZX8_9CHLO</name>
<evidence type="ECO:0000259" key="2">
    <source>
        <dbReference type="PROSITE" id="PS50217"/>
    </source>
</evidence>
<dbReference type="GO" id="GO:0003700">
    <property type="term" value="F:DNA-binding transcription factor activity"/>
    <property type="evidence" value="ECO:0007669"/>
    <property type="project" value="InterPro"/>
</dbReference>
<feature type="region of interest" description="Disordered" evidence="1">
    <location>
        <begin position="205"/>
        <end position="254"/>
    </location>
</feature>
<dbReference type="Proteomes" id="UP000708148">
    <property type="component" value="Unassembled WGS sequence"/>
</dbReference>
<gene>
    <name evidence="3" type="ORF">OSTQU699_LOCUS5835</name>
</gene>
<proteinExistence type="predicted"/>
<dbReference type="PROSITE" id="PS00036">
    <property type="entry name" value="BZIP_BASIC"/>
    <property type="match status" value="1"/>
</dbReference>
<evidence type="ECO:0000313" key="4">
    <source>
        <dbReference type="Proteomes" id="UP000708148"/>
    </source>
</evidence>
<accession>A0A8S1IZX8</accession>
<comment type="caution">
    <text evidence="3">The sequence shown here is derived from an EMBL/GenBank/DDBJ whole genome shotgun (WGS) entry which is preliminary data.</text>
</comment>
<reference evidence="3" key="1">
    <citation type="submission" date="2020-12" db="EMBL/GenBank/DDBJ databases">
        <authorList>
            <person name="Iha C."/>
        </authorList>
    </citation>
    <scope>NUCLEOTIDE SEQUENCE</scope>
</reference>